<evidence type="ECO:0000256" key="4">
    <source>
        <dbReference type="ARBA" id="ARBA00023180"/>
    </source>
</evidence>
<feature type="domain" description="Bacterial Ig-like" evidence="6">
    <location>
        <begin position="745"/>
        <end position="818"/>
    </location>
</feature>
<gene>
    <name evidence="7" type="ORF">EV139_0462</name>
</gene>
<dbReference type="InterPro" id="IPR013519">
    <property type="entry name" value="Int_alpha_beta-p"/>
</dbReference>
<dbReference type="Gene3D" id="2.130.10.130">
    <property type="entry name" value="Integrin alpha, N-terminal"/>
    <property type="match status" value="3"/>
</dbReference>
<dbReference type="InterPro" id="IPR028994">
    <property type="entry name" value="Integrin_alpha_N"/>
</dbReference>
<dbReference type="OrthoDB" id="877328at2"/>
<dbReference type="Pfam" id="PF16640">
    <property type="entry name" value="Big_3_5"/>
    <property type="match status" value="2"/>
</dbReference>
<evidence type="ECO:0000256" key="5">
    <source>
        <dbReference type="SAM" id="SignalP"/>
    </source>
</evidence>
<dbReference type="InterPro" id="IPR032109">
    <property type="entry name" value="Big_3_5"/>
</dbReference>
<sequence length="932" mass="91758">MESTSHLARAGVSVVAALALVTSAFISTPALAVETPTSDGAPPVSELRWTGEAGGDLGFAASRSSCDVNGDGFADTVVGDWWWKRGNTANAGAGYVLLGGADPVAGPIGRGTAVGAIRIDGPNTPNAFAGLSVSCLGDVNGDGIDDVIVGSNRTQRTWVVLGAADFEPVDVDTLGTRGFEVTNSAAVADNAASGGSANFGYAVSGLGDVNGDGLADFAITDNLYDRPANAEAGTPAAANVGRVWVISGSTDVNTIDVASEAGAARVLFTIDGSGGQIISAEDVGDINGDGLADIVVGSYGATPWGASAPVAGAAYAVFGSTTRQSVDVANLGAQGFAVYGPQRGRDRLGTAIGALGDINGDGKADFVVGGDGVSNAATGPRAGAAAVVLGSDSTQTVFTTPGAAENAVFSCADEALNTSGACTGETVPRGYWIDGAVDNDKFGWSAAGIGDLNGDGVPEALLGAWGHDAAGSNAGAIYVVYGQPGFSGTISTAALDPALGFRIDGAAAGAQLGRSVGGSGDFDGNGVPDIVGGANGTDYAAVYLLGAARTELALSAAELSVAEGGTLTASVTAPRAGAGTPGGTVAFSQAGVTVPGCEAVAVADGAASCAIAAFAAGGTQAFAASFADAAGHFAPAVAELEAEVAKLSSKTTLSGDTAGTAQDELEFVATVPADATGEVVFTAGSETIGAAQIADGTATLAYSSPVATTFQLTARYAGDARYGESASKARRVTVGLVPVTLSTVTVDATRAVYGVRPSASVRVTGATSGTVLFTAGSRDLGTAKVNSAGRATLKLPALPVGTYRVAAAYIGDDTYADTAKRFAPSTLAITRASVTSAKVTTKIAKYGTRPTVTVKLGKLTNGAYPTGRVTVSFGSAKRTVALTAAHKGTVKVTAPKALTAKVKVTAKYLGTANISAKSASATQKVAAKPAKK</sequence>
<dbReference type="PANTHER" id="PTHR23221">
    <property type="entry name" value="GLYCOSYLPHOSPHATIDYLINOSITOL PHOSPHOLIPASE D"/>
    <property type="match status" value="1"/>
</dbReference>
<proteinExistence type="predicted"/>
<feature type="domain" description="Bacterial Ig-like" evidence="6">
    <location>
        <begin position="657"/>
        <end position="734"/>
    </location>
</feature>
<keyword evidence="3" id="KW-0378">Hydrolase</keyword>
<dbReference type="Pfam" id="PF01839">
    <property type="entry name" value="FG-GAP"/>
    <property type="match status" value="1"/>
</dbReference>
<evidence type="ECO:0000256" key="1">
    <source>
        <dbReference type="ARBA" id="ARBA00022729"/>
    </source>
</evidence>
<evidence type="ECO:0000313" key="8">
    <source>
        <dbReference type="Proteomes" id="UP000291832"/>
    </source>
</evidence>
<keyword evidence="4" id="KW-0325">Glycoprotein</keyword>
<keyword evidence="1 5" id="KW-0732">Signal</keyword>
<dbReference type="SMART" id="SM00191">
    <property type="entry name" value="Int_alpha"/>
    <property type="match status" value="6"/>
</dbReference>
<dbReference type="PRINTS" id="PR01185">
    <property type="entry name" value="INTEGRINA"/>
</dbReference>
<evidence type="ECO:0000256" key="2">
    <source>
        <dbReference type="ARBA" id="ARBA00022737"/>
    </source>
</evidence>
<reference evidence="7 8" key="1">
    <citation type="journal article" date="2015" name="Stand. Genomic Sci.">
        <title>Genomic Encyclopedia of Bacterial and Archaeal Type Strains, Phase III: the genomes of soil and plant-associated and newly described type strains.</title>
        <authorList>
            <person name="Whitman W.B."/>
            <person name="Woyke T."/>
            <person name="Klenk H.P."/>
            <person name="Zhou Y."/>
            <person name="Lilburn T.G."/>
            <person name="Beck B.J."/>
            <person name="De Vos P."/>
            <person name="Vandamme P."/>
            <person name="Eisen J.A."/>
            <person name="Garrity G."/>
            <person name="Hugenholtz P."/>
            <person name="Kyrpides N.C."/>
        </authorList>
    </citation>
    <scope>NUCLEOTIDE SEQUENCE [LARGE SCALE GENOMIC DNA]</scope>
    <source>
        <strain evidence="7 8">RF6</strain>
    </source>
</reference>
<accession>A0A4Q7U514</accession>
<dbReference type="GO" id="GO:0016787">
    <property type="term" value="F:hydrolase activity"/>
    <property type="evidence" value="ECO:0007669"/>
    <property type="project" value="UniProtKB-KW"/>
</dbReference>
<dbReference type="AlphaFoldDB" id="A0A4Q7U514"/>
<dbReference type="GO" id="GO:0008305">
    <property type="term" value="C:integrin complex"/>
    <property type="evidence" value="ECO:0007669"/>
    <property type="project" value="InterPro"/>
</dbReference>
<name>A0A4Q7U514_9MICO</name>
<keyword evidence="8" id="KW-1185">Reference proteome</keyword>
<dbReference type="InterPro" id="IPR013783">
    <property type="entry name" value="Ig-like_fold"/>
</dbReference>
<dbReference type="InterPro" id="IPR000413">
    <property type="entry name" value="Integrin_alpha"/>
</dbReference>
<dbReference type="PROSITE" id="PS51470">
    <property type="entry name" value="FG_GAP"/>
    <property type="match status" value="1"/>
</dbReference>
<evidence type="ECO:0000256" key="3">
    <source>
        <dbReference type="ARBA" id="ARBA00022801"/>
    </source>
</evidence>
<dbReference type="Gene3D" id="2.60.40.10">
    <property type="entry name" value="Immunoglobulins"/>
    <property type="match status" value="3"/>
</dbReference>
<dbReference type="GO" id="GO:0007155">
    <property type="term" value="P:cell adhesion"/>
    <property type="evidence" value="ECO:0007669"/>
    <property type="project" value="InterPro"/>
</dbReference>
<dbReference type="InterPro" id="IPR013517">
    <property type="entry name" value="FG-GAP"/>
</dbReference>
<dbReference type="SUPFAM" id="SSF69318">
    <property type="entry name" value="Integrin alpha N-terminal domain"/>
    <property type="match status" value="2"/>
</dbReference>
<evidence type="ECO:0000259" key="6">
    <source>
        <dbReference type="Pfam" id="PF16640"/>
    </source>
</evidence>
<feature type="signal peptide" evidence="5">
    <location>
        <begin position="1"/>
        <end position="32"/>
    </location>
</feature>
<dbReference type="EMBL" id="SHKI01000002">
    <property type="protein sequence ID" value="RZT68735.1"/>
    <property type="molecule type" value="Genomic_DNA"/>
</dbReference>
<dbReference type="RefSeq" id="WP_130452688.1">
    <property type="nucleotide sequence ID" value="NZ_QYAG01000005.1"/>
</dbReference>
<evidence type="ECO:0000313" key="7">
    <source>
        <dbReference type="EMBL" id="RZT68735.1"/>
    </source>
</evidence>
<comment type="caution">
    <text evidence="7">The sequence shown here is derived from an EMBL/GenBank/DDBJ whole genome shotgun (WGS) entry which is preliminary data.</text>
</comment>
<protein>
    <submittedName>
        <fullName evidence="7">FG-GAP repeat protein</fullName>
    </submittedName>
</protein>
<feature type="chain" id="PRO_5020722918" evidence="5">
    <location>
        <begin position="33"/>
        <end position="932"/>
    </location>
</feature>
<dbReference type="GO" id="GO:0005975">
    <property type="term" value="P:carbohydrate metabolic process"/>
    <property type="evidence" value="ECO:0007669"/>
    <property type="project" value="UniProtKB-ARBA"/>
</dbReference>
<dbReference type="PANTHER" id="PTHR23221:SF7">
    <property type="entry name" value="PHOSPHATIDYLINOSITOL-GLYCAN-SPECIFIC PHOSPHOLIPASE D"/>
    <property type="match status" value="1"/>
</dbReference>
<organism evidence="7 8">
    <name type="scientific">Leucobacter luti</name>
    <dbReference type="NCBI Taxonomy" id="340320"/>
    <lineage>
        <taxon>Bacteria</taxon>
        <taxon>Bacillati</taxon>
        <taxon>Actinomycetota</taxon>
        <taxon>Actinomycetes</taxon>
        <taxon>Micrococcales</taxon>
        <taxon>Microbacteriaceae</taxon>
        <taxon>Leucobacter</taxon>
    </lineage>
</organism>
<keyword evidence="2" id="KW-0677">Repeat</keyword>
<dbReference type="Proteomes" id="UP000291832">
    <property type="component" value="Unassembled WGS sequence"/>
</dbReference>